<name>A0A8S5RRC1_9CAUD</name>
<organism evidence="1">
    <name type="scientific">Siphoviridae sp. ctKy93</name>
    <dbReference type="NCBI Taxonomy" id="2827569"/>
    <lineage>
        <taxon>Viruses</taxon>
        <taxon>Duplodnaviria</taxon>
        <taxon>Heunggongvirae</taxon>
        <taxon>Uroviricota</taxon>
        <taxon>Caudoviricetes</taxon>
    </lineage>
</organism>
<accession>A0A8S5RRC1</accession>
<proteinExistence type="predicted"/>
<sequence length="61" mass="7322">MAKMSDEMIAGMIQQHLDCLQRFIKADKLSASNWEFIANHAWEIERYAKRLLNRKRKEDKN</sequence>
<evidence type="ECO:0000313" key="1">
    <source>
        <dbReference type="EMBL" id="DAE92048.1"/>
    </source>
</evidence>
<protein>
    <submittedName>
        <fullName evidence="1">Uncharacterized protein</fullName>
    </submittedName>
</protein>
<dbReference type="EMBL" id="BK057793">
    <property type="protein sequence ID" value="DAE92048.1"/>
    <property type="molecule type" value="Genomic_DNA"/>
</dbReference>
<reference evidence="1" key="1">
    <citation type="journal article" date="2021" name="Proc. Natl. Acad. Sci. U.S.A.">
        <title>A Catalog of Tens of Thousands of Viruses from Human Metagenomes Reveals Hidden Associations with Chronic Diseases.</title>
        <authorList>
            <person name="Tisza M.J."/>
            <person name="Buck C.B."/>
        </authorList>
    </citation>
    <scope>NUCLEOTIDE SEQUENCE</scope>
    <source>
        <strain evidence="1">CtKy93</strain>
    </source>
</reference>